<dbReference type="InterPro" id="IPR027414">
    <property type="entry name" value="GH95_N_dom"/>
</dbReference>
<dbReference type="InterPro" id="IPR008928">
    <property type="entry name" value="6-hairpin_glycosidase_sf"/>
</dbReference>
<dbReference type="InterPro" id="IPR016518">
    <property type="entry name" value="Alpha-L-fucosidase"/>
</dbReference>
<sequence>MASDRGLYYKTPSTNFSTSLPLGNGRLAASVMSSPDRESLLLNEVTFWSGAPHTAGSGLISRPADPKAELRTTQRCLLDGNFNQAKARVQKYLESKKRNFGTNLGVGRLDIVVHGREDVSEFERELNLNEALTETRYKKGGHDFRRRCFVSHPHQVLVVNFVTSDPDGLELAVCMQGEGDAFTSWVQDGRLHFVTQALENVHSDGTCGVKGHGIIAAVVEDGKIEERDGKLIISGQGGITILLAFNTNYHESESEWKNKTSIHIDHASKLSMSNLLAAHLADYQLLYQKASLTLGSGSEETASLPTDERRRNLQASKYTGDPGMFALYFHFARYLTIAGTRADSPLPLHLQGLWNDGEACRMGWSCDYHLDINTQMNYFHVLPMGITEAMQPMVAYLTSSPRRAKVLHVHVTDPGWEMTYGLNVTGGLWMASHLIEIYEYTLDDQFLRDTAYPLLKGAAEFFLDYMIEDLTTGWLLTAPSISPENSFLVDIPGKHREEHCIHLSPTLDIVLLRDLFNFCLYASKVLETDTTFAEKIKATTVKLPTFQVGKHGQLQEWLQDFDEAQPYHRHLSHTMALCRSAQVSVRHTPDLAQAIKVSLERRQDCSDLEDIEFTAALFGLNYARLDDGEKALSEIGHLVSDLSFDNLLSYSKPGVAGAEENIFVVDGNFGGAAAIMEMLVRSSMPILEGPVEVDLLPALPKTWTQGRARGFRLRGGLEIDLEWSQGVLTKASFRAMSSGTIAVYYGGHCFKSGYQVSDIIELGSELVVCR</sequence>
<reference evidence="4" key="1">
    <citation type="submission" date="2022-12" db="EMBL/GenBank/DDBJ databases">
        <authorList>
            <person name="Petersen C."/>
        </authorList>
    </citation>
    <scope>NUCLEOTIDE SEQUENCE</scope>
    <source>
        <strain evidence="4">IBT 16125</strain>
    </source>
</reference>
<feature type="domain" description="Glycosyl hydrolase family 95 N-terminal" evidence="1">
    <location>
        <begin position="7"/>
        <end position="251"/>
    </location>
</feature>
<dbReference type="InterPro" id="IPR012341">
    <property type="entry name" value="6hp_glycosidase-like_sf"/>
</dbReference>
<dbReference type="Pfam" id="PF21307">
    <property type="entry name" value="Glyco_hydro_95_C"/>
    <property type="match status" value="1"/>
</dbReference>
<evidence type="ECO:0000313" key="5">
    <source>
        <dbReference type="Proteomes" id="UP001213681"/>
    </source>
</evidence>
<dbReference type="EMBL" id="JAPVEA010000002">
    <property type="protein sequence ID" value="KAJ5459959.1"/>
    <property type="molecule type" value="Genomic_DNA"/>
</dbReference>
<accession>A0AAD6CB53</accession>
<dbReference type="GO" id="GO:0004560">
    <property type="term" value="F:alpha-L-fucosidase activity"/>
    <property type="evidence" value="ECO:0007669"/>
    <property type="project" value="InterPro"/>
</dbReference>
<dbReference type="Gene3D" id="1.50.10.10">
    <property type="match status" value="1"/>
</dbReference>
<dbReference type="PANTHER" id="PTHR31084">
    <property type="entry name" value="ALPHA-L-FUCOSIDASE 2"/>
    <property type="match status" value="1"/>
</dbReference>
<dbReference type="PANTHER" id="PTHR31084:SF0">
    <property type="entry name" value="ALPHA-L-FUCOSIDASE 2"/>
    <property type="match status" value="1"/>
</dbReference>
<name>A0AAD6CB53_9EURO</name>
<dbReference type="Pfam" id="PF22124">
    <property type="entry name" value="Glyco_hydro_95_cat"/>
    <property type="match status" value="1"/>
</dbReference>
<dbReference type="GeneID" id="81595137"/>
<feature type="domain" description="Alpha fucosidase A-like C-terminal" evidence="2">
    <location>
        <begin position="692"/>
        <end position="746"/>
    </location>
</feature>
<dbReference type="InterPro" id="IPR049053">
    <property type="entry name" value="AFCA-like_C"/>
</dbReference>
<dbReference type="GO" id="GO:0005975">
    <property type="term" value="P:carbohydrate metabolic process"/>
    <property type="evidence" value="ECO:0007669"/>
    <property type="project" value="InterPro"/>
</dbReference>
<keyword evidence="5" id="KW-1185">Reference proteome</keyword>
<evidence type="ECO:0000259" key="1">
    <source>
        <dbReference type="Pfam" id="PF14498"/>
    </source>
</evidence>
<feature type="domain" description="Glycosyl hydrolase family 95 catalytic" evidence="3">
    <location>
        <begin position="272"/>
        <end position="679"/>
    </location>
</feature>
<dbReference type="Pfam" id="PF14498">
    <property type="entry name" value="Glyco_hyd_65N_2"/>
    <property type="match status" value="1"/>
</dbReference>
<comment type="caution">
    <text evidence="4">The sequence shown here is derived from an EMBL/GenBank/DDBJ whole genome shotgun (WGS) entry which is preliminary data.</text>
</comment>
<organism evidence="4 5">
    <name type="scientific">Penicillium daleae</name>
    <dbReference type="NCBI Taxonomy" id="63821"/>
    <lineage>
        <taxon>Eukaryota</taxon>
        <taxon>Fungi</taxon>
        <taxon>Dikarya</taxon>
        <taxon>Ascomycota</taxon>
        <taxon>Pezizomycotina</taxon>
        <taxon>Eurotiomycetes</taxon>
        <taxon>Eurotiomycetidae</taxon>
        <taxon>Eurotiales</taxon>
        <taxon>Aspergillaceae</taxon>
        <taxon>Penicillium</taxon>
    </lineage>
</organism>
<reference evidence="4" key="2">
    <citation type="journal article" date="2023" name="IMA Fungus">
        <title>Comparative genomic study of the Penicillium genus elucidates a diverse pangenome and 15 lateral gene transfer events.</title>
        <authorList>
            <person name="Petersen C."/>
            <person name="Sorensen T."/>
            <person name="Nielsen M.R."/>
            <person name="Sondergaard T.E."/>
            <person name="Sorensen J.L."/>
            <person name="Fitzpatrick D.A."/>
            <person name="Frisvad J.C."/>
            <person name="Nielsen K.L."/>
        </authorList>
    </citation>
    <scope>NUCLEOTIDE SEQUENCE</scope>
    <source>
        <strain evidence="4">IBT 16125</strain>
    </source>
</reference>
<dbReference type="SUPFAM" id="SSF48208">
    <property type="entry name" value="Six-hairpin glycosidases"/>
    <property type="match status" value="1"/>
</dbReference>
<keyword evidence="4" id="KW-0378">Hydrolase</keyword>
<evidence type="ECO:0000259" key="2">
    <source>
        <dbReference type="Pfam" id="PF21307"/>
    </source>
</evidence>
<protein>
    <submittedName>
        <fullName evidence="4">Glycoside hydrolase family 95 protein</fullName>
    </submittedName>
</protein>
<dbReference type="Proteomes" id="UP001213681">
    <property type="component" value="Unassembled WGS sequence"/>
</dbReference>
<evidence type="ECO:0000259" key="3">
    <source>
        <dbReference type="Pfam" id="PF22124"/>
    </source>
</evidence>
<dbReference type="PIRSF" id="PIRSF007663">
    <property type="entry name" value="UCP007663"/>
    <property type="match status" value="1"/>
</dbReference>
<dbReference type="InterPro" id="IPR054363">
    <property type="entry name" value="GH95_cat"/>
</dbReference>
<proteinExistence type="predicted"/>
<dbReference type="AlphaFoldDB" id="A0AAD6CB53"/>
<evidence type="ECO:0000313" key="4">
    <source>
        <dbReference type="EMBL" id="KAJ5459959.1"/>
    </source>
</evidence>
<dbReference type="RefSeq" id="XP_056769001.1">
    <property type="nucleotide sequence ID" value="XM_056904894.1"/>
</dbReference>
<gene>
    <name evidence="4" type="ORF">N7458_001511</name>
</gene>